<organism evidence="2 3">
    <name type="scientific">Pseudomonas syringae pv. maculicola</name>
    <dbReference type="NCBI Taxonomy" id="59511"/>
    <lineage>
        <taxon>Bacteria</taxon>
        <taxon>Pseudomonadati</taxon>
        <taxon>Pseudomonadota</taxon>
        <taxon>Gammaproteobacteria</taxon>
        <taxon>Pseudomonadales</taxon>
        <taxon>Pseudomonadaceae</taxon>
        <taxon>Pseudomonas</taxon>
    </lineage>
</organism>
<evidence type="ECO:0000259" key="1">
    <source>
        <dbReference type="Pfam" id="PF25800"/>
    </source>
</evidence>
<dbReference type="Proteomes" id="UP000282378">
    <property type="component" value="Unassembled WGS sequence"/>
</dbReference>
<accession>A0A3M2ZV82</accession>
<reference evidence="2 3" key="1">
    <citation type="submission" date="2018-08" db="EMBL/GenBank/DDBJ databases">
        <title>Recombination of ecologically and evolutionarily significant loci maintains genetic cohesion in the Pseudomonas syringae species complex.</title>
        <authorList>
            <person name="Dillon M."/>
            <person name="Thakur S."/>
            <person name="Almeida R.N.D."/>
            <person name="Weir B.S."/>
            <person name="Guttman D.S."/>
        </authorList>
    </citation>
    <scope>NUCLEOTIDE SEQUENCE [LARGE SCALE GENOMIC DNA]</scope>
    <source>
        <strain evidence="2 3">88_10</strain>
    </source>
</reference>
<proteinExistence type="predicted"/>
<feature type="non-terminal residue" evidence="2">
    <location>
        <position position="46"/>
    </location>
</feature>
<name>A0A3M2ZV82_PSEYM</name>
<dbReference type="InterPro" id="IPR057840">
    <property type="entry name" value="FimV_N"/>
</dbReference>
<dbReference type="EMBL" id="RBNL01001217">
    <property type="protein sequence ID" value="RML92119.1"/>
    <property type="molecule type" value="Genomic_DNA"/>
</dbReference>
<dbReference type="AlphaFoldDB" id="A0A3M2ZV82"/>
<evidence type="ECO:0000313" key="2">
    <source>
        <dbReference type="EMBL" id="RML92119.1"/>
    </source>
</evidence>
<feature type="domain" description="FimV N-terminal" evidence="1">
    <location>
        <begin position="2"/>
        <end position="46"/>
    </location>
</feature>
<sequence length="46" mass="5192">MFFLNDLRFTPVLRGNSGVIRVVSNKPVTEPYLSFLVQLARPNGDL</sequence>
<gene>
    <name evidence="2" type="ORF">APX70_07494</name>
</gene>
<dbReference type="Pfam" id="PF25800">
    <property type="entry name" value="FimV_N"/>
    <property type="match status" value="1"/>
</dbReference>
<protein>
    <submittedName>
        <fullName evidence="2">LysM domain-containing protein</fullName>
    </submittedName>
</protein>
<evidence type="ECO:0000313" key="3">
    <source>
        <dbReference type="Proteomes" id="UP000282378"/>
    </source>
</evidence>
<comment type="caution">
    <text evidence="2">The sequence shown here is derived from an EMBL/GenBank/DDBJ whole genome shotgun (WGS) entry which is preliminary data.</text>
</comment>